<dbReference type="CDD" id="cd00075">
    <property type="entry name" value="HATPase"/>
    <property type="match status" value="1"/>
</dbReference>
<evidence type="ECO:0000256" key="4">
    <source>
        <dbReference type="PROSITE-ProRule" id="PRU00339"/>
    </source>
</evidence>
<reference evidence="6 7" key="1">
    <citation type="submission" date="2020-10" db="EMBL/GenBank/DDBJ databases">
        <title>The genome sequence of Chitinilyticum litopenaei 4Y14.</title>
        <authorList>
            <person name="Liu Y."/>
        </authorList>
    </citation>
    <scope>NUCLEOTIDE SEQUENCE [LARGE SCALE GENOMIC DNA]</scope>
    <source>
        <strain evidence="6 7">4Y14</strain>
    </source>
</reference>
<dbReference type="Gene3D" id="3.30.565.10">
    <property type="entry name" value="Histidine kinase-like ATPase, C-terminal domain"/>
    <property type="match status" value="1"/>
</dbReference>
<dbReference type="InterPro" id="IPR003594">
    <property type="entry name" value="HATPase_dom"/>
</dbReference>
<dbReference type="InterPro" id="IPR011990">
    <property type="entry name" value="TPR-like_helical_dom_sf"/>
</dbReference>
<dbReference type="SUPFAM" id="SSF47384">
    <property type="entry name" value="Homodimeric domain of signal transducing histidine kinase"/>
    <property type="match status" value="1"/>
</dbReference>
<dbReference type="EC" id="2.7.13.3" evidence="2"/>
<dbReference type="PROSITE" id="PS50109">
    <property type="entry name" value="HIS_KIN"/>
    <property type="match status" value="1"/>
</dbReference>
<dbReference type="PRINTS" id="PR00344">
    <property type="entry name" value="BCTRLSENSOR"/>
</dbReference>
<comment type="caution">
    <text evidence="6">The sequence shown here is derived from an EMBL/GenBank/DDBJ whole genome shotgun (WGS) entry which is preliminary data.</text>
</comment>
<dbReference type="PROSITE" id="PS50005">
    <property type="entry name" value="TPR"/>
    <property type="match status" value="1"/>
</dbReference>
<dbReference type="AlphaFoldDB" id="A0A8J7FVI5"/>
<evidence type="ECO:0000256" key="2">
    <source>
        <dbReference type="ARBA" id="ARBA00012438"/>
    </source>
</evidence>
<dbReference type="GO" id="GO:0000155">
    <property type="term" value="F:phosphorelay sensor kinase activity"/>
    <property type="evidence" value="ECO:0007669"/>
    <property type="project" value="InterPro"/>
</dbReference>
<organism evidence="6 7">
    <name type="scientific">Chitinilyticum piscinae</name>
    <dbReference type="NCBI Taxonomy" id="2866724"/>
    <lineage>
        <taxon>Bacteria</taxon>
        <taxon>Pseudomonadati</taxon>
        <taxon>Pseudomonadota</taxon>
        <taxon>Betaproteobacteria</taxon>
        <taxon>Neisseriales</taxon>
        <taxon>Chitinibacteraceae</taxon>
        <taxon>Chitinilyticum</taxon>
    </lineage>
</organism>
<dbReference type="InterPro" id="IPR036097">
    <property type="entry name" value="HisK_dim/P_sf"/>
</dbReference>
<dbReference type="InterPro" id="IPR036890">
    <property type="entry name" value="HATPase_C_sf"/>
</dbReference>
<evidence type="ECO:0000313" key="7">
    <source>
        <dbReference type="Proteomes" id="UP000604481"/>
    </source>
</evidence>
<dbReference type="Gene3D" id="3.30.450.40">
    <property type="match status" value="1"/>
</dbReference>
<dbReference type="PANTHER" id="PTHR43547">
    <property type="entry name" value="TWO-COMPONENT HISTIDINE KINASE"/>
    <property type="match status" value="1"/>
</dbReference>
<sequence length="779" mass="85124">MDVMPTQPPFVIPPEAATGLAEVRALLNNQKQDAIRRCEALIRQARAERQPAVLVAAAELYGLVVPEYGRSTLYEALQYCQAYNWQRAEARLCEQIARSFYTTGQYRPARQYWQQALHLASETDGEVETRVYAEVGLGQVHDALGDHAAAVSSHQLALTLALEAGLEDPYLLAKIRINLAVNLLACGQDDEAHRALTAALAGCRAAQLLDYAAEALSRLGEIALRAGELNTARQHFSEALQITRLIDYYWAQTSLLHQLSLLAAASGDLLQALELNREGMGLAELIGYQHLRMQMLEESASYAEQRGDLPAALQHLQQLLRLRSQQTNTAASTEGDTLADRERQLLDLASHELVEHGDCTAALQLLLEQACLLFGCSGGSLWLIQEQDALLCQLRHASTAPAQLPWHEGAALLHFLQRRTHLNAPLAREHPLTEPLLGQWHGAPPQSLLIAPVSDGSASWLIWLERGENRQYWLPDDETLFARFGELVRRVLQRRRQQILGAELAEINQALQQDNQALAVHVAQRGAALQQALTQLAHSERLATTGRLMAGMAHELNTPLGIAVTAASTLASSLAELSGLIRHGRPGREDVLQELSQQAAAASLCASNVQRAADLVQRYRTLSGLQDQESAVISSVHDVLQGVIQLYREPLEQRGHQVQLVADPALRWCLKPAALQQALAQLLGNVIEHTFPAPRTGLVTLAAHEGGGRLRLQLRDNGVGMPAAAVRYAFDPFYLRQLGSGGGLGLYSAYNLITAVMGGEISLSSEAGQFLQIDITLPG</sequence>
<dbReference type="Pfam" id="PF02518">
    <property type="entry name" value="HATPase_c"/>
    <property type="match status" value="1"/>
</dbReference>
<dbReference type="Gene3D" id="1.10.287.130">
    <property type="match status" value="1"/>
</dbReference>
<dbReference type="SMART" id="SM00028">
    <property type="entry name" value="TPR"/>
    <property type="match status" value="4"/>
</dbReference>
<dbReference type="RefSeq" id="WP_194114448.1">
    <property type="nucleotide sequence ID" value="NZ_JADFUA010000001.1"/>
</dbReference>
<dbReference type="PANTHER" id="PTHR43547:SF2">
    <property type="entry name" value="HYBRID SIGNAL TRANSDUCTION HISTIDINE KINASE C"/>
    <property type="match status" value="1"/>
</dbReference>
<feature type="repeat" description="TPR" evidence="4">
    <location>
        <begin position="213"/>
        <end position="246"/>
    </location>
</feature>
<dbReference type="SUPFAM" id="SSF55781">
    <property type="entry name" value="GAF domain-like"/>
    <property type="match status" value="1"/>
</dbReference>
<proteinExistence type="predicted"/>
<dbReference type="SMART" id="SM00387">
    <property type="entry name" value="HATPase_c"/>
    <property type="match status" value="1"/>
</dbReference>
<keyword evidence="4" id="KW-0802">TPR repeat</keyword>
<dbReference type="Proteomes" id="UP000604481">
    <property type="component" value="Unassembled WGS sequence"/>
</dbReference>
<accession>A0A8J7FVI5</accession>
<evidence type="ECO:0000313" key="6">
    <source>
        <dbReference type="EMBL" id="MBE9607940.1"/>
    </source>
</evidence>
<keyword evidence="3" id="KW-0597">Phosphoprotein</keyword>
<evidence type="ECO:0000256" key="1">
    <source>
        <dbReference type="ARBA" id="ARBA00000085"/>
    </source>
</evidence>
<dbReference type="InterPro" id="IPR005467">
    <property type="entry name" value="His_kinase_dom"/>
</dbReference>
<dbReference type="SUPFAM" id="SSF48452">
    <property type="entry name" value="TPR-like"/>
    <property type="match status" value="2"/>
</dbReference>
<dbReference type="InterPro" id="IPR019734">
    <property type="entry name" value="TPR_rpt"/>
</dbReference>
<dbReference type="SUPFAM" id="SSF55874">
    <property type="entry name" value="ATPase domain of HSP90 chaperone/DNA topoisomerase II/histidine kinase"/>
    <property type="match status" value="1"/>
</dbReference>
<feature type="domain" description="Histidine kinase" evidence="5">
    <location>
        <begin position="551"/>
        <end position="779"/>
    </location>
</feature>
<dbReference type="InterPro" id="IPR004358">
    <property type="entry name" value="Sig_transdc_His_kin-like_C"/>
</dbReference>
<evidence type="ECO:0000259" key="5">
    <source>
        <dbReference type="PROSITE" id="PS50109"/>
    </source>
</evidence>
<dbReference type="InterPro" id="IPR029016">
    <property type="entry name" value="GAF-like_dom_sf"/>
</dbReference>
<comment type="catalytic activity">
    <reaction evidence="1">
        <text>ATP + protein L-histidine = ADP + protein N-phospho-L-histidine.</text>
        <dbReference type="EC" id="2.7.13.3"/>
    </reaction>
</comment>
<dbReference type="EMBL" id="JADFUA010000001">
    <property type="protein sequence ID" value="MBE9607940.1"/>
    <property type="molecule type" value="Genomic_DNA"/>
</dbReference>
<gene>
    <name evidence="6" type="ORF">INR99_01120</name>
</gene>
<evidence type="ECO:0000256" key="3">
    <source>
        <dbReference type="ARBA" id="ARBA00022553"/>
    </source>
</evidence>
<name>A0A8J7FVI5_9NEIS</name>
<keyword evidence="7" id="KW-1185">Reference proteome</keyword>
<dbReference type="Gene3D" id="1.25.40.10">
    <property type="entry name" value="Tetratricopeptide repeat domain"/>
    <property type="match status" value="2"/>
</dbReference>
<protein>
    <recommendedName>
        <fullName evidence="2">histidine kinase</fullName>
        <ecNumber evidence="2">2.7.13.3</ecNumber>
    </recommendedName>
</protein>